<organism evidence="17 18">
    <name type="scientific">Stutzerimonas nitrititolerans</name>
    <dbReference type="NCBI Taxonomy" id="2482751"/>
    <lineage>
        <taxon>Bacteria</taxon>
        <taxon>Pseudomonadati</taxon>
        <taxon>Pseudomonadota</taxon>
        <taxon>Gammaproteobacteria</taxon>
        <taxon>Pseudomonadales</taxon>
        <taxon>Pseudomonadaceae</taxon>
        <taxon>Stutzerimonas</taxon>
    </lineage>
</organism>
<comment type="subunit">
    <text evidence="4">Acetyl-CoA carboxylase is a heterohexamer of biotin carboxyl carrier protein, biotin carboxylase and the two subunits of carboxyl transferase in a 2:2 complex.</text>
</comment>
<dbReference type="GO" id="GO:0005524">
    <property type="term" value="F:ATP binding"/>
    <property type="evidence" value="ECO:0007669"/>
    <property type="project" value="UniProtKB-UniRule"/>
</dbReference>
<evidence type="ECO:0000256" key="3">
    <source>
        <dbReference type="ARBA" id="ARBA00004956"/>
    </source>
</evidence>
<name>A0AA42BEG7_9GAMM</name>
<dbReference type="SMART" id="SM00878">
    <property type="entry name" value="Biotin_carb_C"/>
    <property type="match status" value="1"/>
</dbReference>
<dbReference type="RefSeq" id="WP_253161971.1">
    <property type="nucleotide sequence ID" value="NZ_JAMYBS010000001.1"/>
</dbReference>
<evidence type="ECO:0000256" key="5">
    <source>
        <dbReference type="ARBA" id="ARBA00017242"/>
    </source>
</evidence>
<reference evidence="17" key="1">
    <citation type="submission" date="2022-06" db="EMBL/GenBank/DDBJ databases">
        <title>Detection of beta-lactamases in bacteria of animal origin.</title>
        <authorList>
            <person name="Mlynarcik P."/>
            <person name="Zdarska V."/>
            <person name="Chudobova H."/>
            <person name="Prochazkova P."/>
            <person name="Hricova K."/>
            <person name="Mezerova K."/>
            <person name="Bardon J."/>
            <person name="Dolejska M."/>
            <person name="Sukkar I."/>
            <person name="Kolar M."/>
        </authorList>
    </citation>
    <scope>NUCLEOTIDE SEQUENCE</scope>
    <source>
        <strain evidence="17">S 300-3</strain>
    </source>
</reference>
<dbReference type="NCBIfam" id="NF006367">
    <property type="entry name" value="PRK08591.1"/>
    <property type="match status" value="1"/>
</dbReference>
<dbReference type="SUPFAM" id="SSF51246">
    <property type="entry name" value="Rudiment single hybrid motif"/>
    <property type="match status" value="1"/>
</dbReference>
<evidence type="ECO:0000256" key="2">
    <source>
        <dbReference type="ARBA" id="ARBA00003761"/>
    </source>
</evidence>
<evidence type="ECO:0000259" key="14">
    <source>
        <dbReference type="PROSITE" id="PS50968"/>
    </source>
</evidence>
<evidence type="ECO:0000313" key="18">
    <source>
        <dbReference type="Proteomes" id="UP001165292"/>
    </source>
</evidence>
<dbReference type="SUPFAM" id="SSF56059">
    <property type="entry name" value="Glutathione synthetase ATP-binding domain-like"/>
    <property type="match status" value="1"/>
</dbReference>
<dbReference type="FunFam" id="3.40.50.20:FF:000010">
    <property type="entry name" value="Propionyl-CoA carboxylase subunit alpha"/>
    <property type="match status" value="1"/>
</dbReference>
<keyword evidence="10" id="KW-0092">Biotin</keyword>
<dbReference type="Gene3D" id="3.30.470.20">
    <property type="entry name" value="ATP-grasp fold, B domain"/>
    <property type="match status" value="1"/>
</dbReference>
<dbReference type="Pfam" id="PF02785">
    <property type="entry name" value="Biotin_carb_C"/>
    <property type="match status" value="1"/>
</dbReference>
<dbReference type="SUPFAM" id="SSF52440">
    <property type="entry name" value="PreATP-grasp domain"/>
    <property type="match status" value="1"/>
</dbReference>
<accession>A0AA42BEG7</accession>
<comment type="caution">
    <text evidence="17">The sequence shown here is derived from an EMBL/GenBank/DDBJ whole genome shotgun (WGS) entry which is preliminary data.</text>
</comment>
<proteinExistence type="predicted"/>
<dbReference type="InterPro" id="IPR005481">
    <property type="entry name" value="BC-like_N"/>
</dbReference>
<dbReference type="InterPro" id="IPR011053">
    <property type="entry name" value="Single_hybrid_motif"/>
</dbReference>
<comment type="function">
    <text evidence="2">This protein is a component of the acetyl coenzyme A carboxylase complex; first, biotin carboxylase catalyzes the carboxylation of the carrier protein and then the transcarboxylase transfers the carboxyl group to form malonyl-CoA.</text>
</comment>
<dbReference type="InterPro" id="IPR011054">
    <property type="entry name" value="Rudment_hybrid_motif"/>
</dbReference>
<comment type="pathway">
    <text evidence="3">Lipid metabolism; malonyl-CoA biosynthesis; malonyl-CoA from acetyl-CoA: step 1/1.</text>
</comment>
<dbReference type="PROSITE" id="PS50979">
    <property type="entry name" value="BC"/>
    <property type="match status" value="1"/>
</dbReference>
<dbReference type="AlphaFoldDB" id="A0AA42BEG7"/>
<dbReference type="EMBL" id="JAMYBS010000001">
    <property type="protein sequence ID" value="MCO7543148.1"/>
    <property type="molecule type" value="Genomic_DNA"/>
</dbReference>
<dbReference type="PANTHER" id="PTHR18866">
    <property type="entry name" value="CARBOXYLASE:PYRUVATE/ACETYL-COA/PROPIONYL-COA CARBOXYLASE"/>
    <property type="match status" value="1"/>
</dbReference>
<dbReference type="InterPro" id="IPR005479">
    <property type="entry name" value="CPAse_ATP-bd"/>
</dbReference>
<dbReference type="InterPro" id="IPR005482">
    <property type="entry name" value="Biotin_COase_C"/>
</dbReference>
<dbReference type="FunFam" id="2.40.50.100:FF:000003">
    <property type="entry name" value="Acetyl-CoA carboxylase biotin carboxyl carrier protein"/>
    <property type="match status" value="1"/>
</dbReference>
<feature type="domain" description="ATP-grasp" evidence="15">
    <location>
        <begin position="120"/>
        <end position="317"/>
    </location>
</feature>
<evidence type="ECO:0000256" key="1">
    <source>
        <dbReference type="ARBA" id="ARBA00001953"/>
    </source>
</evidence>
<evidence type="ECO:0000259" key="15">
    <source>
        <dbReference type="PROSITE" id="PS50975"/>
    </source>
</evidence>
<comment type="catalytic activity">
    <reaction evidence="12">
        <text>N(6)-biotinyl-L-lysyl-[protein] + hydrogencarbonate + ATP = N(6)-carboxybiotinyl-L-lysyl-[protein] + ADP + phosphate + H(+)</text>
        <dbReference type="Rhea" id="RHEA:13501"/>
        <dbReference type="Rhea" id="RHEA-COMP:10505"/>
        <dbReference type="Rhea" id="RHEA-COMP:10506"/>
        <dbReference type="ChEBI" id="CHEBI:15378"/>
        <dbReference type="ChEBI" id="CHEBI:17544"/>
        <dbReference type="ChEBI" id="CHEBI:30616"/>
        <dbReference type="ChEBI" id="CHEBI:43474"/>
        <dbReference type="ChEBI" id="CHEBI:83144"/>
        <dbReference type="ChEBI" id="CHEBI:83145"/>
        <dbReference type="ChEBI" id="CHEBI:456216"/>
        <dbReference type="EC" id="6.3.4.14"/>
    </reaction>
</comment>
<evidence type="ECO:0000259" key="16">
    <source>
        <dbReference type="PROSITE" id="PS50979"/>
    </source>
</evidence>
<gene>
    <name evidence="17" type="ORF">NJF43_00035</name>
</gene>
<dbReference type="Pfam" id="PF21139">
    <property type="entry name" value="BT_MCC_alpha"/>
    <property type="match status" value="1"/>
</dbReference>
<feature type="domain" description="Lipoyl-binding" evidence="14">
    <location>
        <begin position="571"/>
        <end position="657"/>
    </location>
</feature>
<sequence length="659" mass="71237">MLTTLLIANRGEIACRVMRTAKAMGLTTVAVHSAVDADARHTREADIRIDLGGAKPADSYLRADKLIEAARASGAQAIHPGYGFLSENAAFARACEAAGLIFLGPPASAIEAMGSKSAAKALMEHAGVPLVPGYHGEAQDPETFRRAAEQIGYPVLLKAAAGGGGKGMKIVEREAELVEALQSAQREAQSSFGDARMLVEKYLLKPRHVEIQVFADQHGHCLYLNERDCSIQRRHQKVVEEAPAPGLSVELRRAMGEAAVKAAQAIGYVGAGTVEFLLDARGEFFFMEMNTRLQVEHPVTEAITGLDLVAWQIRIARGEPLPITQAQVPLNGHAIEVRLYAEDPDNDFLPATGTLDLYREAAAGPGRRVDSGVAEGDSISPFYDPMLGKLIAWGENREEARLRLLAMLDETCVGGIRTNLAFLRRVIGHPAFAAAELDTGFIPRHEADLMRTPGELPDAFWQLAAKLFVETEPAHIRNDDVHSPWAKRAGLRLGMPAQIRVHLSCNGECRTVHVTNEAVLRRSELARECSVDGPRSVGFASKLAPTEGRRSPKAIRQRDTLYLEWNGELQAITVFDPIAAAEASHQQHGGLSAPMNGSIVRVLVEAGQRVEAGSILIVMEAMKMEHSIRAAQTGVVKSLLCSEGEMVGEGAVLLEMEQA</sequence>
<dbReference type="SMART" id="SM01209">
    <property type="entry name" value="GARS_A"/>
    <property type="match status" value="1"/>
</dbReference>
<dbReference type="PROSITE" id="PS50968">
    <property type="entry name" value="BIOTINYL_LIPOYL"/>
    <property type="match status" value="1"/>
</dbReference>
<evidence type="ECO:0000256" key="7">
    <source>
        <dbReference type="ARBA" id="ARBA00022741"/>
    </source>
</evidence>
<dbReference type="InterPro" id="IPR048429">
    <property type="entry name" value="MCC_alpha_BT"/>
</dbReference>
<dbReference type="InterPro" id="IPR011764">
    <property type="entry name" value="Biotin_carboxylation_dom"/>
</dbReference>
<keyword evidence="8 13" id="KW-0067">ATP-binding</keyword>
<evidence type="ECO:0000256" key="11">
    <source>
        <dbReference type="ARBA" id="ARBA00033786"/>
    </source>
</evidence>
<keyword evidence="7 13" id="KW-0547">Nucleotide-binding</keyword>
<feature type="domain" description="Biotin carboxylation" evidence="16">
    <location>
        <begin position="1"/>
        <end position="447"/>
    </location>
</feature>
<dbReference type="GO" id="GO:0004075">
    <property type="term" value="F:biotin carboxylase activity"/>
    <property type="evidence" value="ECO:0007669"/>
    <property type="project" value="UniProtKB-EC"/>
</dbReference>
<dbReference type="SUPFAM" id="SSF51230">
    <property type="entry name" value="Single hybrid motif"/>
    <property type="match status" value="1"/>
</dbReference>
<keyword evidence="9" id="KW-0809">Transit peptide</keyword>
<comment type="cofactor">
    <cofactor evidence="1">
        <name>biotin</name>
        <dbReference type="ChEBI" id="CHEBI:57586"/>
    </cofactor>
</comment>
<dbReference type="Gene3D" id="3.30.700.40">
    <property type="match status" value="1"/>
</dbReference>
<dbReference type="InterPro" id="IPR050856">
    <property type="entry name" value="Biotin_carboxylase_complex"/>
</dbReference>
<evidence type="ECO:0000256" key="12">
    <source>
        <dbReference type="ARBA" id="ARBA00048600"/>
    </source>
</evidence>
<dbReference type="FunFam" id="3.30.470.20:FF:000028">
    <property type="entry name" value="Methylcrotonoyl-CoA carboxylase subunit alpha, mitochondrial"/>
    <property type="match status" value="1"/>
</dbReference>
<dbReference type="GO" id="GO:0046872">
    <property type="term" value="F:metal ion binding"/>
    <property type="evidence" value="ECO:0007669"/>
    <property type="project" value="InterPro"/>
</dbReference>
<dbReference type="FunFam" id="3.30.1490.20:FF:000003">
    <property type="entry name" value="acetyl-CoA carboxylase isoform X1"/>
    <property type="match status" value="1"/>
</dbReference>
<evidence type="ECO:0000256" key="4">
    <source>
        <dbReference type="ARBA" id="ARBA00011750"/>
    </source>
</evidence>
<evidence type="ECO:0000256" key="8">
    <source>
        <dbReference type="ARBA" id="ARBA00022840"/>
    </source>
</evidence>
<dbReference type="Pfam" id="PF00364">
    <property type="entry name" value="Biotin_lipoyl"/>
    <property type="match status" value="1"/>
</dbReference>
<dbReference type="InterPro" id="IPR000089">
    <property type="entry name" value="Biotin_lipoyl"/>
</dbReference>
<evidence type="ECO:0000313" key="17">
    <source>
        <dbReference type="EMBL" id="MCO7543148.1"/>
    </source>
</evidence>
<dbReference type="Pfam" id="PF00289">
    <property type="entry name" value="Biotin_carb_N"/>
    <property type="match status" value="1"/>
</dbReference>
<evidence type="ECO:0000256" key="6">
    <source>
        <dbReference type="ARBA" id="ARBA00022598"/>
    </source>
</evidence>
<dbReference type="PROSITE" id="PS50975">
    <property type="entry name" value="ATP_GRASP"/>
    <property type="match status" value="1"/>
</dbReference>
<evidence type="ECO:0000256" key="10">
    <source>
        <dbReference type="ARBA" id="ARBA00023267"/>
    </source>
</evidence>
<dbReference type="Proteomes" id="UP001165292">
    <property type="component" value="Unassembled WGS sequence"/>
</dbReference>
<dbReference type="PANTHER" id="PTHR18866:SF33">
    <property type="entry name" value="METHYLCROTONOYL-COA CARBOXYLASE SUBUNIT ALPHA, MITOCHONDRIAL-RELATED"/>
    <property type="match status" value="1"/>
</dbReference>
<dbReference type="InterPro" id="IPR011761">
    <property type="entry name" value="ATP-grasp"/>
</dbReference>
<protein>
    <recommendedName>
        <fullName evidence="5">Biotin carboxylase</fullName>
    </recommendedName>
    <alternativeName>
        <fullName evidence="11">Acetyl-coenzyme A carboxylase biotin carboxylase subunit A</fullName>
    </alternativeName>
</protein>
<dbReference type="Pfam" id="PF02786">
    <property type="entry name" value="CPSase_L_D2"/>
    <property type="match status" value="1"/>
</dbReference>
<dbReference type="Gene3D" id="2.40.50.100">
    <property type="match status" value="1"/>
</dbReference>
<keyword evidence="6" id="KW-0436">Ligase</keyword>
<dbReference type="PROSITE" id="PS00866">
    <property type="entry name" value="CPSASE_1"/>
    <property type="match status" value="1"/>
</dbReference>
<dbReference type="PROSITE" id="PS00867">
    <property type="entry name" value="CPSASE_2"/>
    <property type="match status" value="1"/>
</dbReference>
<dbReference type="InterPro" id="IPR016185">
    <property type="entry name" value="PreATP-grasp_dom_sf"/>
</dbReference>
<evidence type="ECO:0000256" key="9">
    <source>
        <dbReference type="ARBA" id="ARBA00022946"/>
    </source>
</evidence>
<evidence type="ECO:0000256" key="13">
    <source>
        <dbReference type="PROSITE-ProRule" id="PRU00409"/>
    </source>
</evidence>
<dbReference type="CDD" id="cd06850">
    <property type="entry name" value="biotinyl_domain"/>
    <property type="match status" value="1"/>
</dbReference>